<evidence type="ECO:0000256" key="1">
    <source>
        <dbReference type="SAM" id="MobiDB-lite"/>
    </source>
</evidence>
<evidence type="ECO:0008006" key="4">
    <source>
        <dbReference type="Google" id="ProtNLM"/>
    </source>
</evidence>
<feature type="region of interest" description="Disordered" evidence="1">
    <location>
        <begin position="1"/>
        <end position="23"/>
    </location>
</feature>
<comment type="caution">
    <text evidence="2">The sequence shown here is derived from an EMBL/GenBank/DDBJ whole genome shotgun (WGS) entry which is preliminary data.</text>
</comment>
<name>A0ABN2DS54_9ACTN</name>
<proteinExistence type="predicted"/>
<organism evidence="2 3">
    <name type="scientific">Kribbella sancticallisti</name>
    <dbReference type="NCBI Taxonomy" id="460087"/>
    <lineage>
        <taxon>Bacteria</taxon>
        <taxon>Bacillati</taxon>
        <taxon>Actinomycetota</taxon>
        <taxon>Actinomycetes</taxon>
        <taxon>Propionibacteriales</taxon>
        <taxon>Kribbellaceae</taxon>
        <taxon>Kribbella</taxon>
    </lineage>
</organism>
<sequence>MTGTMTHFTQERAPCGRLVDGDRSQDDDLEGLRFDDLHYACGCRKIRHEFHDGSVRIRTIRHDGKILLDEHSGDHEA</sequence>
<accession>A0ABN2DS54</accession>
<dbReference type="RefSeq" id="WP_344216288.1">
    <property type="nucleotide sequence ID" value="NZ_BAAAOS010000025.1"/>
</dbReference>
<evidence type="ECO:0000313" key="3">
    <source>
        <dbReference type="Proteomes" id="UP001500393"/>
    </source>
</evidence>
<keyword evidence="3" id="KW-1185">Reference proteome</keyword>
<protein>
    <recommendedName>
        <fullName evidence="4">Halobacterial output domain-containing protein</fullName>
    </recommendedName>
</protein>
<dbReference type="EMBL" id="BAAAOS010000025">
    <property type="protein sequence ID" value="GAA1583439.1"/>
    <property type="molecule type" value="Genomic_DNA"/>
</dbReference>
<reference evidence="2 3" key="1">
    <citation type="journal article" date="2019" name="Int. J. Syst. Evol. Microbiol.">
        <title>The Global Catalogue of Microorganisms (GCM) 10K type strain sequencing project: providing services to taxonomists for standard genome sequencing and annotation.</title>
        <authorList>
            <consortium name="The Broad Institute Genomics Platform"/>
            <consortium name="The Broad Institute Genome Sequencing Center for Infectious Disease"/>
            <person name="Wu L."/>
            <person name="Ma J."/>
        </authorList>
    </citation>
    <scope>NUCLEOTIDE SEQUENCE [LARGE SCALE GENOMIC DNA]</scope>
    <source>
        <strain evidence="2 3">JCM 14969</strain>
    </source>
</reference>
<gene>
    <name evidence="2" type="ORF">GCM10009789_41540</name>
</gene>
<dbReference type="Proteomes" id="UP001500393">
    <property type="component" value="Unassembled WGS sequence"/>
</dbReference>
<evidence type="ECO:0000313" key="2">
    <source>
        <dbReference type="EMBL" id="GAA1583439.1"/>
    </source>
</evidence>